<dbReference type="OrthoDB" id="119021at2759"/>
<dbReference type="EMBL" id="RCMK01001119">
    <property type="protein sequence ID" value="KAG2901538.1"/>
    <property type="molecule type" value="Genomic_DNA"/>
</dbReference>
<evidence type="ECO:0000313" key="10">
    <source>
        <dbReference type="EMBL" id="KAG3218564.1"/>
    </source>
</evidence>
<evidence type="ECO:0000313" key="9">
    <source>
        <dbReference type="EMBL" id="KAG2978382.1"/>
    </source>
</evidence>
<dbReference type="EMBL" id="RCML01000392">
    <property type="protein sequence ID" value="KAG2978382.1"/>
    <property type="molecule type" value="Genomic_DNA"/>
</dbReference>
<dbReference type="Proteomes" id="UP000736787">
    <property type="component" value="Unassembled WGS sequence"/>
</dbReference>
<evidence type="ECO:0000256" key="2">
    <source>
        <dbReference type="ARBA" id="ARBA00010400"/>
    </source>
</evidence>
<comment type="subcellular location">
    <subcellularLocation>
        <location evidence="1 5">Secreted</location>
    </subcellularLocation>
</comment>
<comment type="similarity">
    <text evidence="2 5">Belongs to the RxLR effector family.</text>
</comment>
<dbReference type="Proteomes" id="UP000251314">
    <property type="component" value="Unassembled WGS sequence"/>
</dbReference>
<dbReference type="EMBL" id="RCMG01000392">
    <property type="protein sequence ID" value="KAG2855101.1"/>
    <property type="molecule type" value="Genomic_DNA"/>
</dbReference>
<feature type="signal peptide" evidence="5">
    <location>
        <begin position="1"/>
        <end position="20"/>
    </location>
</feature>
<dbReference type="EMBL" id="RCMV01000356">
    <property type="protein sequence ID" value="KAG3218564.1"/>
    <property type="molecule type" value="Genomic_DNA"/>
</dbReference>
<dbReference type="Proteomes" id="UP000760860">
    <property type="component" value="Unassembled WGS sequence"/>
</dbReference>
<evidence type="ECO:0000313" key="12">
    <source>
        <dbReference type="Proteomes" id="UP000251314"/>
    </source>
</evidence>
<gene>
    <name evidence="11" type="ORF">PC110_g13201</name>
    <name evidence="6" type="ORF">PC113_g12735</name>
    <name evidence="8" type="ORF">PC115_g11699</name>
    <name evidence="7" type="ORF">PC117_g21700</name>
    <name evidence="9" type="ORF">PC118_g12318</name>
    <name evidence="10" type="ORF">PC129_g10635</name>
</gene>
<accession>A0A329S1P1</accession>
<feature type="chain" id="PRO_5044947951" description="RxLR effector protein" evidence="5">
    <location>
        <begin position="21"/>
        <end position="136"/>
    </location>
</feature>
<protein>
    <recommendedName>
        <fullName evidence="5">RxLR effector protein</fullName>
    </recommendedName>
</protein>
<evidence type="ECO:0000313" key="6">
    <source>
        <dbReference type="EMBL" id="KAG2855101.1"/>
    </source>
</evidence>
<dbReference type="AlphaFoldDB" id="A0A329S1P1"/>
<dbReference type="EMBL" id="RCMI01000373">
    <property type="protein sequence ID" value="KAG2914463.1"/>
    <property type="molecule type" value="Genomic_DNA"/>
</dbReference>
<evidence type="ECO:0000256" key="4">
    <source>
        <dbReference type="ARBA" id="ARBA00022729"/>
    </source>
</evidence>
<evidence type="ECO:0000313" key="7">
    <source>
        <dbReference type="EMBL" id="KAG2901538.1"/>
    </source>
</evidence>
<reference evidence="11 12" key="1">
    <citation type="submission" date="2018-01" db="EMBL/GenBank/DDBJ databases">
        <title>Draft genome of the strawberry crown rot pathogen Phytophthora cactorum.</title>
        <authorList>
            <person name="Armitage A.D."/>
            <person name="Lysoe E."/>
            <person name="Nellist C.F."/>
            <person name="Harrison R.J."/>
            <person name="Brurberg M.B."/>
        </authorList>
    </citation>
    <scope>NUCLEOTIDE SEQUENCE [LARGE SCALE GENOMIC DNA]</scope>
    <source>
        <strain evidence="11 12">10300</strain>
    </source>
</reference>
<keyword evidence="3 5" id="KW-0964">Secreted</keyword>
<dbReference type="Proteomes" id="UP000774804">
    <property type="component" value="Unassembled WGS sequence"/>
</dbReference>
<dbReference type="Proteomes" id="UP000735874">
    <property type="component" value="Unassembled WGS sequence"/>
</dbReference>
<reference evidence="6" key="2">
    <citation type="submission" date="2018-10" db="EMBL/GenBank/DDBJ databases">
        <title>Effector identification in a new, highly contiguous assembly of the strawberry crown rot pathogen Phytophthora cactorum.</title>
        <authorList>
            <person name="Armitage A.D."/>
            <person name="Nellist C.F."/>
            <person name="Bates H."/>
            <person name="Vickerstaff R.J."/>
            <person name="Harrison R.J."/>
        </authorList>
    </citation>
    <scope>NUCLEOTIDE SEQUENCE</scope>
    <source>
        <strain evidence="6">15-7</strain>
        <strain evidence="8">4032</strain>
        <strain evidence="7">4040</strain>
        <strain evidence="9">P415</strain>
        <strain evidence="10">P421</strain>
    </source>
</reference>
<organism evidence="11 12">
    <name type="scientific">Phytophthora cactorum</name>
    <dbReference type="NCBI Taxonomy" id="29920"/>
    <lineage>
        <taxon>Eukaryota</taxon>
        <taxon>Sar</taxon>
        <taxon>Stramenopiles</taxon>
        <taxon>Oomycota</taxon>
        <taxon>Peronosporomycetes</taxon>
        <taxon>Peronosporales</taxon>
        <taxon>Peronosporaceae</taxon>
        <taxon>Phytophthora</taxon>
    </lineage>
</organism>
<comment type="domain">
    <text evidence="5">The RxLR-dEER motif acts to carry the protein into the host cell cytoplasm through binding to cell surface phosphatidylinositol-3-phosphate.</text>
</comment>
<evidence type="ECO:0000256" key="3">
    <source>
        <dbReference type="ARBA" id="ARBA00022525"/>
    </source>
</evidence>
<dbReference type="EMBL" id="MJFZ01000371">
    <property type="protein sequence ID" value="RAW30430.1"/>
    <property type="molecule type" value="Genomic_DNA"/>
</dbReference>
<name>A0A329S1P1_9STRA</name>
<dbReference type="VEuPathDB" id="FungiDB:PC110_g13201"/>
<dbReference type="InterPro" id="IPR031825">
    <property type="entry name" value="RXLR"/>
</dbReference>
<evidence type="ECO:0000256" key="5">
    <source>
        <dbReference type="RuleBase" id="RU367124"/>
    </source>
</evidence>
<comment type="function">
    <text evidence="5">Effector that suppresses plant defense responses during pathogen infection.</text>
</comment>
<sequence>MRVTSIIFFASASILASISGASTAPDAIQRHLSIKLLLDFVEGDEARRFLRRQKTNVEDEERGFLDQLAVKLDDVLTTLPKVQNKTKEQVFQLLQDSGLLWGKREVILHFVSLGPDDRKKVLGMIVKNAAMAKAMP</sequence>
<comment type="caution">
    <text evidence="11">The sequence shown here is derived from an EMBL/GenBank/DDBJ whole genome shotgun (WGS) entry which is preliminary data.</text>
</comment>
<evidence type="ECO:0000313" key="11">
    <source>
        <dbReference type="EMBL" id="RAW30430.1"/>
    </source>
</evidence>
<evidence type="ECO:0000313" key="8">
    <source>
        <dbReference type="EMBL" id="KAG2914463.1"/>
    </source>
</evidence>
<proteinExistence type="inferred from homology"/>
<keyword evidence="4 5" id="KW-0732">Signal</keyword>
<dbReference type="Proteomes" id="UP000697107">
    <property type="component" value="Unassembled WGS sequence"/>
</dbReference>
<keyword evidence="12" id="KW-1185">Reference proteome</keyword>
<evidence type="ECO:0000256" key="1">
    <source>
        <dbReference type="ARBA" id="ARBA00004613"/>
    </source>
</evidence>
<dbReference type="Pfam" id="PF16810">
    <property type="entry name" value="RXLR"/>
    <property type="match status" value="1"/>
</dbReference>